<dbReference type="SUPFAM" id="SSF53383">
    <property type="entry name" value="PLP-dependent transferases"/>
    <property type="match status" value="1"/>
</dbReference>
<dbReference type="Proteomes" id="UP000468901">
    <property type="component" value="Unassembled WGS sequence"/>
</dbReference>
<dbReference type="InterPro" id="IPR015424">
    <property type="entry name" value="PyrdxlP-dep_Trfase"/>
</dbReference>
<comment type="cofactor">
    <cofactor evidence="1 6 7">
        <name>pyridoxal 5'-phosphate</name>
        <dbReference type="ChEBI" id="CHEBI:597326"/>
    </cofactor>
</comment>
<dbReference type="AlphaFoldDB" id="A0A6N6VFS2"/>
<keyword evidence="8" id="KW-0808">Transferase</keyword>
<evidence type="ECO:0000256" key="6">
    <source>
        <dbReference type="PIRSR" id="PIRSR602129-50"/>
    </source>
</evidence>
<name>A0A6N6VFS2_9HYPH</name>
<dbReference type="PANTHER" id="PTHR46101">
    <property type="match status" value="1"/>
</dbReference>
<dbReference type="PANTHER" id="PTHR46101:SF2">
    <property type="entry name" value="SERINE DECARBOXYLASE"/>
    <property type="match status" value="1"/>
</dbReference>
<dbReference type="GO" id="GO:0008483">
    <property type="term" value="F:transaminase activity"/>
    <property type="evidence" value="ECO:0007669"/>
    <property type="project" value="UniProtKB-KW"/>
</dbReference>
<keyword evidence="9" id="KW-1185">Reference proteome</keyword>
<proteinExistence type="inferred from homology"/>
<evidence type="ECO:0000256" key="3">
    <source>
        <dbReference type="ARBA" id="ARBA00022793"/>
    </source>
</evidence>
<evidence type="ECO:0000256" key="5">
    <source>
        <dbReference type="ARBA" id="ARBA00023239"/>
    </source>
</evidence>
<dbReference type="InterPro" id="IPR002129">
    <property type="entry name" value="PyrdxlP-dep_de-COase"/>
</dbReference>
<comment type="similarity">
    <text evidence="2 7">Belongs to the group II decarboxylase family.</text>
</comment>
<keyword evidence="5 7" id="KW-0456">Lyase</keyword>
<keyword evidence="4 6" id="KW-0663">Pyridoxal phosphate</keyword>
<evidence type="ECO:0000256" key="2">
    <source>
        <dbReference type="ARBA" id="ARBA00009533"/>
    </source>
</evidence>
<dbReference type="GO" id="GO:0030170">
    <property type="term" value="F:pyridoxal phosphate binding"/>
    <property type="evidence" value="ECO:0007669"/>
    <property type="project" value="InterPro"/>
</dbReference>
<dbReference type="InterPro" id="IPR015421">
    <property type="entry name" value="PyrdxlP-dep_Trfase_major"/>
</dbReference>
<dbReference type="EMBL" id="WESC01000017">
    <property type="protein sequence ID" value="KAB7738734.1"/>
    <property type="molecule type" value="Genomic_DNA"/>
</dbReference>
<dbReference type="RefSeq" id="WP_152217359.1">
    <property type="nucleotide sequence ID" value="NZ_JBAQYD010000173.1"/>
</dbReference>
<evidence type="ECO:0000256" key="4">
    <source>
        <dbReference type="ARBA" id="ARBA00022898"/>
    </source>
</evidence>
<dbReference type="InterPro" id="IPR051151">
    <property type="entry name" value="Group_II_Decarboxylase"/>
</dbReference>
<gene>
    <name evidence="8" type="ORF">F2P47_15855</name>
</gene>
<evidence type="ECO:0000313" key="8">
    <source>
        <dbReference type="EMBL" id="KAB7738734.1"/>
    </source>
</evidence>
<dbReference type="GO" id="GO:0019752">
    <property type="term" value="P:carboxylic acid metabolic process"/>
    <property type="evidence" value="ECO:0007669"/>
    <property type="project" value="InterPro"/>
</dbReference>
<reference evidence="8 9" key="1">
    <citation type="submission" date="2019-09" db="EMBL/GenBank/DDBJ databases">
        <title>Parvibaculum sedimenti sp. nov., isolated from sediment.</title>
        <authorList>
            <person name="Wang Y."/>
        </authorList>
    </citation>
    <scope>NUCLEOTIDE SEQUENCE [LARGE SCALE GENOMIC DNA]</scope>
    <source>
        <strain evidence="8 9">HXT-9</strain>
    </source>
</reference>
<feature type="modified residue" description="N6-(pyridoxal phosphate)lysine" evidence="6">
    <location>
        <position position="241"/>
    </location>
</feature>
<evidence type="ECO:0000256" key="1">
    <source>
        <dbReference type="ARBA" id="ARBA00001933"/>
    </source>
</evidence>
<sequence length="393" mass="44280">MTSPKFDIERLNAFAQQMVEGKKTAIGFPCNQNVKLADFYHWYAVSGLADVAMNNVGNPRKPSLYSLNTHEFENEVIDFFAPLYGFAEDDTWGIVTNGGTDGNNHGIYFGVNVLRDRSALRPILYVSEEAHYSIKKLGDLQDLDMQLIPANVSGEMEVDALEQALDPSRPALIVIAMGSTFKGGIDDQDAIDAVLARKKPVALYRHVDAALFGGYLPFTEHAHLVDRRLRKFDSIAVSGHKFFGFDEPLGLFITTNDVLNTQNPFHVAYLNDAVPTITCSRSALAPLKFWWQIHKTGFEGYRHQAELILKNAAYLKERLDEIGYPAWKSACSNTIYFRRPSERVMRKWGLAPNEDERLGGKLAHDVVMRHEGMHLIDQFIEDIVEDLEQARQG</sequence>
<evidence type="ECO:0000313" key="9">
    <source>
        <dbReference type="Proteomes" id="UP000468901"/>
    </source>
</evidence>
<organism evidence="8 9">
    <name type="scientific">Parvibaculum sedimenti</name>
    <dbReference type="NCBI Taxonomy" id="2608632"/>
    <lineage>
        <taxon>Bacteria</taxon>
        <taxon>Pseudomonadati</taxon>
        <taxon>Pseudomonadota</taxon>
        <taxon>Alphaproteobacteria</taxon>
        <taxon>Hyphomicrobiales</taxon>
        <taxon>Parvibaculaceae</taxon>
        <taxon>Parvibaculum</taxon>
    </lineage>
</organism>
<accession>A0A6N6VFS2</accession>
<keyword evidence="8" id="KW-0032">Aminotransferase</keyword>
<dbReference type="Pfam" id="PF00282">
    <property type="entry name" value="Pyridoxal_deC"/>
    <property type="match status" value="1"/>
</dbReference>
<protein>
    <submittedName>
        <fullName evidence="8">Aminotransferase class V-fold PLP-dependent enzyme</fullName>
    </submittedName>
</protein>
<dbReference type="Gene3D" id="3.40.640.10">
    <property type="entry name" value="Type I PLP-dependent aspartate aminotransferase-like (Major domain)"/>
    <property type="match status" value="1"/>
</dbReference>
<dbReference type="GO" id="GO:0016831">
    <property type="term" value="F:carboxy-lyase activity"/>
    <property type="evidence" value="ECO:0007669"/>
    <property type="project" value="UniProtKB-KW"/>
</dbReference>
<comment type="caution">
    <text evidence="8">The sequence shown here is derived from an EMBL/GenBank/DDBJ whole genome shotgun (WGS) entry which is preliminary data.</text>
</comment>
<keyword evidence="3" id="KW-0210">Decarboxylase</keyword>
<evidence type="ECO:0000256" key="7">
    <source>
        <dbReference type="RuleBase" id="RU000382"/>
    </source>
</evidence>